<protein>
    <recommendedName>
        <fullName evidence="11">Type II secretion system protein GspC N-terminal domain-containing protein</fullName>
    </recommendedName>
</protein>
<evidence type="ECO:0000256" key="6">
    <source>
        <dbReference type="ARBA" id="ARBA00022692"/>
    </source>
</evidence>
<evidence type="ECO:0000256" key="10">
    <source>
        <dbReference type="SAM" id="Phobius"/>
    </source>
</evidence>
<dbReference type="Gene3D" id="2.30.30.830">
    <property type="match status" value="1"/>
</dbReference>
<comment type="similarity">
    <text evidence="2">Belongs to the GSP C family.</text>
</comment>
<evidence type="ECO:0000259" key="11">
    <source>
        <dbReference type="Pfam" id="PF11356"/>
    </source>
</evidence>
<dbReference type="GO" id="GO:0005886">
    <property type="term" value="C:plasma membrane"/>
    <property type="evidence" value="ECO:0007669"/>
    <property type="project" value="UniProtKB-SubCell"/>
</dbReference>
<feature type="domain" description="Type II secretion system protein GspC N-terminal" evidence="11">
    <location>
        <begin position="25"/>
        <end position="160"/>
    </location>
</feature>
<evidence type="ECO:0000256" key="5">
    <source>
        <dbReference type="ARBA" id="ARBA00022519"/>
    </source>
</evidence>
<keyword evidence="8 10" id="KW-1133">Transmembrane helix</keyword>
<dbReference type="InterPro" id="IPR024961">
    <property type="entry name" value="T2SS_GspC_N"/>
</dbReference>
<evidence type="ECO:0000256" key="9">
    <source>
        <dbReference type="ARBA" id="ARBA00023136"/>
    </source>
</evidence>
<keyword evidence="7" id="KW-0653">Protein transport</keyword>
<keyword evidence="5" id="KW-0997">Cell inner membrane</keyword>
<sequence>MTGNLVTLWYKATQSPLPRLLFVALLLLLAYQLACLTWYWLSPPWQNSVYTVVEKDEKQNADVAVFEINTLSRYQLFGKRVQQVAAVDEPVTAPETKLKLELRGVIATGDEHGAAIIADDRKREGYYRVGDELPGGALLHEVFADKVILDRNGRYETLTLPSERMVFADVKKGGVPQATGEISAEATQTLHRYREILLNDPQQLIGAVRTFPVKRGGQLVGYRIAPGRDRTLLNKFGLRPGDIVTGVNGIPLNSPANGLAVMQKLNSAQSLSLEVERNGSSQSFQFSLN</sequence>
<evidence type="ECO:0000256" key="8">
    <source>
        <dbReference type="ARBA" id="ARBA00022989"/>
    </source>
</evidence>
<keyword evidence="3" id="KW-0813">Transport</keyword>
<proteinExistence type="inferred from homology"/>
<evidence type="ECO:0000256" key="2">
    <source>
        <dbReference type="ARBA" id="ARBA00007986"/>
    </source>
</evidence>
<dbReference type="InterPro" id="IPR036034">
    <property type="entry name" value="PDZ_sf"/>
</dbReference>
<dbReference type="Gene3D" id="2.30.42.10">
    <property type="match status" value="1"/>
</dbReference>
<dbReference type="InterPro" id="IPR001639">
    <property type="entry name" value="T2SS_protein-GspC"/>
</dbReference>
<dbReference type="Pfam" id="PF11356">
    <property type="entry name" value="T2SSC"/>
    <property type="match status" value="1"/>
</dbReference>
<evidence type="ECO:0000256" key="4">
    <source>
        <dbReference type="ARBA" id="ARBA00022475"/>
    </source>
</evidence>
<comment type="subcellular location">
    <subcellularLocation>
        <location evidence="1">Cell inner membrane</location>
    </subcellularLocation>
</comment>
<accession>A0A3B0YW81</accession>
<reference evidence="12" key="1">
    <citation type="submission" date="2018-06" db="EMBL/GenBank/DDBJ databases">
        <authorList>
            <person name="Zhirakovskaya E."/>
        </authorList>
    </citation>
    <scope>NUCLEOTIDE SEQUENCE</scope>
</reference>
<organism evidence="12">
    <name type="scientific">hydrothermal vent metagenome</name>
    <dbReference type="NCBI Taxonomy" id="652676"/>
    <lineage>
        <taxon>unclassified sequences</taxon>
        <taxon>metagenomes</taxon>
        <taxon>ecological metagenomes</taxon>
    </lineage>
</organism>
<evidence type="ECO:0000313" key="12">
    <source>
        <dbReference type="EMBL" id="VAW85295.1"/>
    </source>
</evidence>
<gene>
    <name evidence="12" type="ORF">MNBD_GAMMA18-1742</name>
</gene>
<dbReference type="GO" id="GO:0015628">
    <property type="term" value="P:protein secretion by the type II secretion system"/>
    <property type="evidence" value="ECO:0007669"/>
    <property type="project" value="InterPro"/>
</dbReference>
<dbReference type="NCBIfam" id="TIGR01713">
    <property type="entry name" value="typeII_sec_gspC"/>
    <property type="match status" value="1"/>
</dbReference>
<keyword evidence="9 10" id="KW-0472">Membrane</keyword>
<keyword evidence="6 10" id="KW-0812">Transmembrane</keyword>
<dbReference type="SUPFAM" id="SSF50156">
    <property type="entry name" value="PDZ domain-like"/>
    <property type="match status" value="1"/>
</dbReference>
<evidence type="ECO:0000256" key="1">
    <source>
        <dbReference type="ARBA" id="ARBA00004533"/>
    </source>
</evidence>
<keyword evidence="4" id="KW-1003">Cell membrane</keyword>
<dbReference type="AlphaFoldDB" id="A0A3B0YW81"/>
<evidence type="ECO:0000256" key="3">
    <source>
        <dbReference type="ARBA" id="ARBA00022448"/>
    </source>
</evidence>
<name>A0A3B0YW81_9ZZZZ</name>
<dbReference type="GO" id="GO:0015627">
    <property type="term" value="C:type II protein secretion system complex"/>
    <property type="evidence" value="ECO:0007669"/>
    <property type="project" value="InterPro"/>
</dbReference>
<evidence type="ECO:0000256" key="7">
    <source>
        <dbReference type="ARBA" id="ARBA00022927"/>
    </source>
</evidence>
<dbReference type="EMBL" id="UOFP01000086">
    <property type="protein sequence ID" value="VAW85295.1"/>
    <property type="molecule type" value="Genomic_DNA"/>
</dbReference>
<feature type="transmembrane region" description="Helical" evidence="10">
    <location>
        <begin position="20"/>
        <end position="41"/>
    </location>
</feature>